<feature type="transmembrane region" description="Helical" evidence="1">
    <location>
        <begin position="29"/>
        <end position="49"/>
    </location>
</feature>
<keyword evidence="3" id="KW-1185">Reference proteome</keyword>
<dbReference type="EMBL" id="FUHW01000052">
    <property type="protein sequence ID" value="SJM72515.1"/>
    <property type="molecule type" value="Genomic_DNA"/>
</dbReference>
<evidence type="ECO:0000313" key="2">
    <source>
        <dbReference type="EMBL" id="SJM72515.1"/>
    </source>
</evidence>
<dbReference type="RefSeq" id="WP_087001148.1">
    <property type="nucleotide sequence ID" value="NZ_FUHW01000052.1"/>
</dbReference>
<sequence>MPVLILLLLAGLFGLPQYFRRFRGITNRWLYITAAAQLLLLAAAALVAATGGWTSIAWGAAASFSVIAASIGGGPVTMSILRLSERSVEADLRAAGNPQAEARHFTLPPNEETTGTRRTNSSGQVVLQGGAWIGLLERTAIASTLWSGWPEGLAIVLAVKGLGRYAELGKDGAAERFILGTFASVLWACACTGIAVLATR</sequence>
<proteinExistence type="predicted"/>
<reference evidence="2 3" key="1">
    <citation type="submission" date="2017-02" db="EMBL/GenBank/DDBJ databases">
        <authorList>
            <person name="Peterson S.W."/>
        </authorList>
    </citation>
    <scope>NUCLEOTIDE SEQUENCE [LARGE SCALE GENOMIC DNA]</scope>
    <source>
        <strain evidence="2 3">B Ar 00.02</strain>
    </source>
</reference>
<protein>
    <submittedName>
        <fullName evidence="2">Uncharacterized protein</fullName>
    </submittedName>
</protein>
<dbReference type="Proteomes" id="UP000195913">
    <property type="component" value="Unassembled WGS sequence"/>
</dbReference>
<feature type="transmembrane region" description="Helical" evidence="1">
    <location>
        <begin position="177"/>
        <end position="198"/>
    </location>
</feature>
<accession>A0A1R4GWQ1</accession>
<name>A0A1R4GWQ1_9MICC</name>
<keyword evidence="1" id="KW-1133">Transmembrane helix</keyword>
<evidence type="ECO:0000313" key="3">
    <source>
        <dbReference type="Proteomes" id="UP000195913"/>
    </source>
</evidence>
<feature type="transmembrane region" description="Helical" evidence="1">
    <location>
        <begin position="56"/>
        <end position="81"/>
    </location>
</feature>
<keyword evidence="1" id="KW-0472">Membrane</keyword>
<dbReference type="AlphaFoldDB" id="A0A1R4GWQ1"/>
<organism evidence="2 3">
    <name type="scientific">Arthrobacter rhombi</name>
    <dbReference type="NCBI Taxonomy" id="71253"/>
    <lineage>
        <taxon>Bacteria</taxon>
        <taxon>Bacillati</taxon>
        <taxon>Actinomycetota</taxon>
        <taxon>Actinomycetes</taxon>
        <taxon>Micrococcales</taxon>
        <taxon>Micrococcaceae</taxon>
        <taxon>Arthrobacter</taxon>
    </lineage>
</organism>
<gene>
    <name evidence="2" type="ORF">FM101_15275</name>
</gene>
<keyword evidence="1" id="KW-0812">Transmembrane</keyword>
<evidence type="ECO:0000256" key="1">
    <source>
        <dbReference type="SAM" id="Phobius"/>
    </source>
</evidence>